<evidence type="ECO:0000256" key="17">
    <source>
        <dbReference type="ARBA" id="ARBA00076190"/>
    </source>
</evidence>
<dbReference type="CDD" id="cd16927">
    <property type="entry name" value="HATPase_Hsp90-like"/>
    <property type="match status" value="1"/>
</dbReference>
<feature type="binding site" evidence="19">
    <location>
        <position position="116"/>
    </location>
    <ligand>
        <name>ATP</name>
        <dbReference type="ChEBI" id="CHEBI:30616"/>
    </ligand>
</feature>
<dbReference type="Pfam" id="PF00183">
    <property type="entry name" value="HSP90"/>
    <property type="match status" value="1"/>
</dbReference>
<feature type="binding site" evidence="19">
    <location>
        <position position="135"/>
    </location>
    <ligand>
        <name>ATP</name>
        <dbReference type="ChEBI" id="CHEBI:30616"/>
    </ligand>
</feature>
<dbReference type="HAMAP" id="MF_00505">
    <property type="entry name" value="HSP90"/>
    <property type="match status" value="1"/>
</dbReference>
<dbReference type="GO" id="GO:0005759">
    <property type="term" value="C:mitochondrial matrix"/>
    <property type="evidence" value="ECO:0007669"/>
    <property type="project" value="UniProtKB-SubCell"/>
</dbReference>
<feature type="binding site" evidence="19">
    <location>
        <begin position="136"/>
        <end position="137"/>
    </location>
    <ligand>
        <name>ATP</name>
        <dbReference type="ChEBI" id="CHEBI:30616"/>
    </ligand>
</feature>
<evidence type="ECO:0000259" key="20">
    <source>
        <dbReference type="SMART" id="SM00387"/>
    </source>
</evidence>
<keyword evidence="6 19" id="KW-0547">Nucleotide-binding</keyword>
<dbReference type="InterPro" id="IPR001404">
    <property type="entry name" value="Hsp90_fam"/>
</dbReference>
<dbReference type="GO" id="GO:0051082">
    <property type="term" value="F:unfolded protein binding"/>
    <property type="evidence" value="ECO:0007669"/>
    <property type="project" value="InterPro"/>
</dbReference>
<dbReference type="GO" id="GO:0016887">
    <property type="term" value="F:ATP hydrolysis activity"/>
    <property type="evidence" value="ECO:0007669"/>
    <property type="project" value="InterPro"/>
</dbReference>
<comment type="caution">
    <text evidence="21">The sequence shown here is derived from an EMBL/GenBank/DDBJ whole genome shotgun (WGS) entry which is preliminary data.</text>
</comment>
<feature type="non-terminal residue" evidence="21">
    <location>
        <position position="1"/>
    </location>
</feature>
<evidence type="ECO:0000256" key="6">
    <source>
        <dbReference type="ARBA" id="ARBA00022741"/>
    </source>
</evidence>
<evidence type="ECO:0000256" key="16">
    <source>
        <dbReference type="ARBA" id="ARBA00073018"/>
    </source>
</evidence>
<dbReference type="InterPro" id="IPR020575">
    <property type="entry name" value="Hsp90_N"/>
</dbReference>
<dbReference type="FunFam" id="3.30.230.80:FF:000004">
    <property type="entry name" value="Heat shock protein 75 kDa"/>
    <property type="match status" value="1"/>
</dbReference>
<reference evidence="21 22" key="1">
    <citation type="submission" date="2017-03" db="EMBL/GenBank/DDBJ databases">
        <title>Genome of the blue death feigning beetle - Asbolus verrucosus.</title>
        <authorList>
            <person name="Rider S.D."/>
        </authorList>
    </citation>
    <scope>NUCLEOTIDE SEQUENCE [LARGE SCALE GENOMIC DNA]</scope>
    <source>
        <strain evidence="21">Butters</strain>
        <tissue evidence="21">Head and leg muscle</tissue>
    </source>
</reference>
<sequence length="660" mass="75115">IVSLVRCTSTSTSTASQDEDYHSIIKDTEKATGDPTKHEFQAETRMLLDIVARSLYSDKEVFIRELISNASDALEKFRYMTLSEDEELKKKLRDSNRVLEIHISTDKQGRTLTIQDTGIGMSKDDLITNLGVIAKSGSKAFLEQLRDKDLMSESGNNIIGQFGVGFYSVFMVADKVDVYTRSSLEDQGYRWSSDGTGSYEIQDAEGVQCGTKIVLHLKTNCREFADDDTIRNVINKYSNFVGSPIYLNGKKANIVKPVWLSDPKSVTLEQHSEFYRFISGSYDVPRFILHYNTDVPLSIHALLYFPEGKPGLFEMSREVESGVALYTRKVLIKNKTDNILPKWLRFVKGVVDSEDIPLNLSRELLQNSSLIRKLREVLTNKVLKFLLEQLNKKPVEYEKFYTDYGLFIKEGIITNHIQLEKEEAAKLLLFESSHKGPGQKVSLTDYISQAKDSRTIFYLAAPSRSLAESSPYYESLKRKQQEVLFCYEPYDELVLMQLQQFKGYKLVSVEKDMRDDKAANDLTNLGDDSLKRSEVNELSEWIKNKLKGKAVEVNATSRLESHPCVVTVEEMAAARHFIRTQSHQLSEDRRYAILQPKFEINPRHPIIKKLHKLITSDPHLAELLANQLFANSMVGAGLVDDPRVLLTSMNSLLVKALEKH</sequence>
<comment type="subunit">
    <text evidence="15">Binds to the intracellular domain of tumor necrosis factor type 1 receptor. Binds to RB1. Interacts with SRC. Interacts with SDHA.</text>
</comment>
<gene>
    <name evidence="21" type="ORF">BDFB_003770</name>
</gene>
<proteinExistence type="inferred from homology"/>
<dbReference type="FunFam" id="3.40.50.11260:FF:000004">
    <property type="entry name" value="Heat shock protein 75 mitochondrial"/>
    <property type="match status" value="1"/>
</dbReference>
<keyword evidence="9" id="KW-0809">Transit peptide</keyword>
<keyword evidence="13" id="KW-0143">Chaperone</keyword>
<dbReference type="OrthoDB" id="28737at2759"/>
<dbReference type="SUPFAM" id="SSF110942">
    <property type="entry name" value="HSP90 C-terminal domain"/>
    <property type="match status" value="1"/>
</dbReference>
<dbReference type="STRING" id="1661398.A0A482VPC6"/>
<dbReference type="SMART" id="SM00387">
    <property type="entry name" value="HATPase_c"/>
    <property type="match status" value="1"/>
</dbReference>
<dbReference type="InterPro" id="IPR003594">
    <property type="entry name" value="HATPase_dom"/>
</dbReference>
<dbReference type="Proteomes" id="UP000292052">
    <property type="component" value="Unassembled WGS sequence"/>
</dbReference>
<dbReference type="GO" id="GO:0019901">
    <property type="term" value="F:protein kinase binding"/>
    <property type="evidence" value="ECO:0007669"/>
    <property type="project" value="UniProtKB-ARBA"/>
</dbReference>
<evidence type="ECO:0000256" key="13">
    <source>
        <dbReference type="ARBA" id="ARBA00023186"/>
    </source>
</evidence>
<evidence type="ECO:0000313" key="22">
    <source>
        <dbReference type="Proteomes" id="UP000292052"/>
    </source>
</evidence>
<evidence type="ECO:0000256" key="4">
    <source>
        <dbReference type="ARBA" id="ARBA00021845"/>
    </source>
</evidence>
<dbReference type="Gene3D" id="3.30.230.80">
    <property type="match status" value="1"/>
</dbReference>
<dbReference type="PIRSF" id="PIRSF002583">
    <property type="entry name" value="Hsp90"/>
    <property type="match status" value="1"/>
</dbReference>
<dbReference type="PANTHER" id="PTHR11528">
    <property type="entry name" value="HEAT SHOCK PROTEIN 90 FAMILY MEMBER"/>
    <property type="match status" value="1"/>
</dbReference>
<keyword evidence="5" id="KW-0597">Phosphoprotein</keyword>
<accession>A0A482VPC6</accession>
<dbReference type="SUPFAM" id="SSF54211">
    <property type="entry name" value="Ribosomal protein S5 domain 2-like"/>
    <property type="match status" value="1"/>
</dbReference>
<comment type="function">
    <text evidence="14">Chaperone that expresses an ATPase activity. Involved in maintaining mitochondrial function and polarization, downstream of PINK1 and mitochondrial complex I. Is a negative regulator of mitochondrial respiration able to modulate the balance between oxidative phosphorylation and aerobic glycolysis. The impact of TRAP1 on mitochondrial respiration is probably mediated by modulation of mitochondrial SRC and inhibition of SDHA.</text>
</comment>
<evidence type="ECO:0000313" key="21">
    <source>
        <dbReference type="EMBL" id="RZC34217.1"/>
    </source>
</evidence>
<comment type="similarity">
    <text evidence="3">Belongs to the heat shock protein 90 family.</text>
</comment>
<dbReference type="GO" id="GO:0005743">
    <property type="term" value="C:mitochondrial inner membrane"/>
    <property type="evidence" value="ECO:0007669"/>
    <property type="project" value="UniProtKB-SubCell"/>
</dbReference>
<evidence type="ECO:0000256" key="1">
    <source>
        <dbReference type="ARBA" id="ARBA00004273"/>
    </source>
</evidence>
<dbReference type="Pfam" id="PF13589">
    <property type="entry name" value="HATPase_c_3"/>
    <property type="match status" value="1"/>
</dbReference>
<keyword evidence="22" id="KW-1185">Reference proteome</keyword>
<keyword evidence="10" id="KW-0007">Acetylation</keyword>
<dbReference type="SUPFAM" id="SSF55874">
    <property type="entry name" value="ATPase domain of HSP90 chaperone/DNA topoisomerase II/histidine kinase"/>
    <property type="match status" value="1"/>
</dbReference>
<comment type="subcellular location">
    <subcellularLocation>
        <location evidence="1">Mitochondrion inner membrane</location>
    </subcellularLocation>
    <subcellularLocation>
        <location evidence="2">Mitochondrion matrix</location>
    </subcellularLocation>
</comment>
<evidence type="ECO:0000256" key="12">
    <source>
        <dbReference type="ARBA" id="ARBA00023136"/>
    </source>
</evidence>
<dbReference type="InterPro" id="IPR020568">
    <property type="entry name" value="Ribosomal_Su5_D2-typ_SF"/>
</dbReference>
<feature type="binding site" evidence="19">
    <location>
        <position position="121"/>
    </location>
    <ligand>
        <name>ATP</name>
        <dbReference type="ChEBI" id="CHEBI:30616"/>
    </ligand>
</feature>
<protein>
    <recommendedName>
        <fullName evidence="16">Heat shock protein 75 kDa, mitochondrial</fullName>
    </recommendedName>
    <alternativeName>
        <fullName evidence="4">Heat shock protein 83</fullName>
    </alternativeName>
    <alternativeName>
        <fullName evidence="18">TNFR-associated protein 1</fullName>
    </alternativeName>
    <alternativeName>
        <fullName evidence="17">Tumor necrosis factor type 1 receptor-associated protein</fullName>
    </alternativeName>
</protein>
<feature type="binding site" evidence="19">
    <location>
        <begin position="161"/>
        <end position="166"/>
    </location>
    <ligand>
        <name>ATP</name>
        <dbReference type="ChEBI" id="CHEBI:30616"/>
    </ligand>
</feature>
<evidence type="ECO:0000256" key="5">
    <source>
        <dbReference type="ARBA" id="ARBA00022553"/>
    </source>
</evidence>
<evidence type="ECO:0000256" key="8">
    <source>
        <dbReference type="ARBA" id="ARBA00022840"/>
    </source>
</evidence>
<keyword evidence="21" id="KW-0346">Stress response</keyword>
<dbReference type="NCBIfam" id="NF003555">
    <property type="entry name" value="PRK05218.1"/>
    <property type="match status" value="1"/>
</dbReference>
<feature type="binding site" evidence="19">
    <location>
        <position position="69"/>
    </location>
    <ligand>
        <name>ATP</name>
        <dbReference type="ChEBI" id="CHEBI:30616"/>
    </ligand>
</feature>
<dbReference type="EMBL" id="QDEB01081953">
    <property type="protein sequence ID" value="RZC34217.1"/>
    <property type="molecule type" value="Genomic_DNA"/>
</dbReference>
<organism evidence="21 22">
    <name type="scientific">Asbolus verrucosus</name>
    <name type="common">Desert ironclad beetle</name>
    <dbReference type="NCBI Taxonomy" id="1661398"/>
    <lineage>
        <taxon>Eukaryota</taxon>
        <taxon>Metazoa</taxon>
        <taxon>Ecdysozoa</taxon>
        <taxon>Arthropoda</taxon>
        <taxon>Hexapoda</taxon>
        <taxon>Insecta</taxon>
        <taxon>Pterygota</taxon>
        <taxon>Neoptera</taxon>
        <taxon>Endopterygota</taxon>
        <taxon>Coleoptera</taxon>
        <taxon>Polyphaga</taxon>
        <taxon>Cucujiformia</taxon>
        <taxon>Tenebrionidae</taxon>
        <taxon>Pimeliinae</taxon>
        <taxon>Asbolus</taxon>
    </lineage>
</organism>
<keyword evidence="7" id="KW-0999">Mitochondrion inner membrane</keyword>
<dbReference type="GO" id="GO:0005524">
    <property type="term" value="F:ATP binding"/>
    <property type="evidence" value="ECO:0007669"/>
    <property type="project" value="UniProtKB-KW"/>
</dbReference>
<keyword evidence="8 19" id="KW-0067">ATP-binding</keyword>
<dbReference type="FunFam" id="1.20.120.790:FF:000004">
    <property type="entry name" value="Heat shock protein 75 kDa"/>
    <property type="match status" value="1"/>
</dbReference>
<feature type="binding site" evidence="19">
    <location>
        <position position="65"/>
    </location>
    <ligand>
        <name>ATP</name>
        <dbReference type="ChEBI" id="CHEBI:30616"/>
    </ligand>
</feature>
<dbReference type="Gene3D" id="3.30.565.10">
    <property type="entry name" value="Histidine kinase-like ATPase, C-terminal domain"/>
    <property type="match status" value="1"/>
</dbReference>
<evidence type="ECO:0000256" key="14">
    <source>
        <dbReference type="ARBA" id="ARBA00057498"/>
    </source>
</evidence>
<name>A0A482VPC6_ASBVE</name>
<feature type="binding site" evidence="19">
    <location>
        <position position="129"/>
    </location>
    <ligand>
        <name>ATP</name>
        <dbReference type="ChEBI" id="CHEBI:30616"/>
    </ligand>
</feature>
<evidence type="ECO:0000256" key="19">
    <source>
        <dbReference type="PIRSR" id="PIRSR002583-1"/>
    </source>
</evidence>
<dbReference type="AlphaFoldDB" id="A0A482VPC6"/>
<feature type="domain" description="Histidine kinase/HSP90-like ATPase" evidence="20">
    <location>
        <begin position="58"/>
        <end position="221"/>
    </location>
</feature>
<evidence type="ECO:0000256" key="3">
    <source>
        <dbReference type="ARBA" id="ARBA00008239"/>
    </source>
</evidence>
<evidence type="ECO:0000256" key="2">
    <source>
        <dbReference type="ARBA" id="ARBA00004305"/>
    </source>
</evidence>
<evidence type="ECO:0000256" key="18">
    <source>
        <dbReference type="ARBA" id="ARBA00080766"/>
    </source>
</evidence>
<dbReference type="InterPro" id="IPR037196">
    <property type="entry name" value="HSP90_C"/>
</dbReference>
<dbReference type="FunFam" id="3.30.565.10:FF:000021">
    <property type="entry name" value="Heat shock protein 75 kDa, mitochondrial"/>
    <property type="match status" value="1"/>
</dbReference>
<evidence type="ECO:0000256" key="11">
    <source>
        <dbReference type="ARBA" id="ARBA00023128"/>
    </source>
</evidence>
<keyword evidence="12" id="KW-0472">Membrane</keyword>
<evidence type="ECO:0000256" key="9">
    <source>
        <dbReference type="ARBA" id="ARBA00022946"/>
    </source>
</evidence>
<evidence type="ECO:0000256" key="10">
    <source>
        <dbReference type="ARBA" id="ARBA00022990"/>
    </source>
</evidence>
<feature type="binding site" evidence="19">
    <location>
        <position position="362"/>
    </location>
    <ligand>
        <name>ATP</name>
        <dbReference type="ChEBI" id="CHEBI:30616"/>
    </ligand>
</feature>
<dbReference type="GO" id="GO:0140662">
    <property type="term" value="F:ATP-dependent protein folding chaperone"/>
    <property type="evidence" value="ECO:0007669"/>
    <property type="project" value="InterPro"/>
</dbReference>
<feature type="binding site" evidence="19">
    <location>
        <position position="211"/>
    </location>
    <ligand>
        <name>ATP</name>
        <dbReference type="ChEBI" id="CHEBI:30616"/>
    </ligand>
</feature>
<evidence type="ECO:0000256" key="15">
    <source>
        <dbReference type="ARBA" id="ARBA00066161"/>
    </source>
</evidence>
<dbReference type="InterPro" id="IPR036890">
    <property type="entry name" value="HATPase_C_sf"/>
</dbReference>
<feature type="non-terminal residue" evidence="21">
    <location>
        <position position="660"/>
    </location>
</feature>
<dbReference type="Gene3D" id="3.40.50.11260">
    <property type="match status" value="1"/>
</dbReference>
<evidence type="ECO:0000256" key="7">
    <source>
        <dbReference type="ARBA" id="ARBA00022792"/>
    </source>
</evidence>
<dbReference type="Gene3D" id="1.20.120.790">
    <property type="entry name" value="Heat shock protein 90, C-terminal domain"/>
    <property type="match status" value="1"/>
</dbReference>
<keyword evidence="11" id="KW-0496">Mitochondrion</keyword>
<dbReference type="PRINTS" id="PR00775">
    <property type="entry name" value="HEATSHOCK90"/>
</dbReference>